<dbReference type="GO" id="GO:0031419">
    <property type="term" value="F:cobalamin binding"/>
    <property type="evidence" value="ECO:0007669"/>
    <property type="project" value="InterPro"/>
</dbReference>
<dbReference type="AlphaFoldDB" id="A0A645APG1"/>
<dbReference type="InterPro" id="IPR036843">
    <property type="entry name" value="KamE_N_sf"/>
</dbReference>
<dbReference type="Pfam" id="PF02310">
    <property type="entry name" value="B12-binding"/>
    <property type="match status" value="1"/>
</dbReference>
<proteinExistence type="predicted"/>
<gene>
    <name evidence="2" type="ORF">SDC9_101730</name>
</gene>
<organism evidence="2">
    <name type="scientific">bioreactor metagenome</name>
    <dbReference type="NCBI Taxonomy" id="1076179"/>
    <lineage>
        <taxon>unclassified sequences</taxon>
        <taxon>metagenomes</taxon>
        <taxon>ecological metagenomes</taxon>
    </lineage>
</organism>
<feature type="domain" description="B12-binding" evidence="1">
    <location>
        <begin position="120"/>
        <end position="259"/>
    </location>
</feature>
<name>A0A645APG1_9ZZZZ</name>
<dbReference type="InterPro" id="IPR028991">
    <property type="entry name" value="KamE_N"/>
</dbReference>
<dbReference type="CDD" id="cd02065">
    <property type="entry name" value="B12-binding_like"/>
    <property type="match status" value="1"/>
</dbReference>
<dbReference type="SUPFAM" id="SSF52242">
    <property type="entry name" value="Cobalamin (vitamin B12)-binding domain"/>
    <property type="match status" value="1"/>
</dbReference>
<protein>
    <submittedName>
        <fullName evidence="2">Lysine 5,6-aminomutase beta subunit</fullName>
        <ecNumber evidence="2">5.4.3.3</ecNumber>
    </submittedName>
</protein>
<accession>A0A645APG1</accession>
<evidence type="ECO:0000259" key="1">
    <source>
        <dbReference type="PROSITE" id="PS51332"/>
    </source>
</evidence>
<dbReference type="GO" id="GO:0046872">
    <property type="term" value="F:metal ion binding"/>
    <property type="evidence" value="ECO:0007669"/>
    <property type="project" value="InterPro"/>
</dbReference>
<dbReference type="GO" id="GO:0046983">
    <property type="term" value="F:protein dimerization activity"/>
    <property type="evidence" value="ECO:0007669"/>
    <property type="project" value="InterPro"/>
</dbReference>
<evidence type="ECO:0000313" key="2">
    <source>
        <dbReference type="EMBL" id="MPM54947.1"/>
    </source>
</evidence>
<dbReference type="InterPro" id="IPR036724">
    <property type="entry name" value="Cobalamin-bd_sf"/>
</dbReference>
<dbReference type="EMBL" id="VSSQ01015037">
    <property type="protein sequence ID" value="MPM54947.1"/>
    <property type="molecule type" value="Genomic_DNA"/>
</dbReference>
<dbReference type="Gene3D" id="3.30.30.60">
    <property type="entry name" value="D-lysine 5,6-aminomutase beta subunit KamE, N-terminal domain"/>
    <property type="match status" value="1"/>
</dbReference>
<reference evidence="2" key="1">
    <citation type="submission" date="2019-08" db="EMBL/GenBank/DDBJ databases">
        <authorList>
            <person name="Kucharzyk K."/>
            <person name="Murdoch R.W."/>
            <person name="Higgins S."/>
            <person name="Loffler F."/>
        </authorList>
    </citation>
    <scope>NUCLEOTIDE SEQUENCE</scope>
</reference>
<dbReference type="Gene3D" id="3.40.50.280">
    <property type="entry name" value="Cobalamin-binding domain"/>
    <property type="match status" value="1"/>
</dbReference>
<comment type="caution">
    <text evidence="2">The sequence shown here is derived from an EMBL/GenBank/DDBJ whole genome shotgun (WGS) entry which is preliminary data.</text>
</comment>
<dbReference type="PROSITE" id="PS51332">
    <property type="entry name" value="B12_BINDING"/>
    <property type="match status" value="1"/>
</dbReference>
<dbReference type="EC" id="5.4.3.3" evidence="2"/>
<dbReference type="GO" id="GO:0047826">
    <property type="term" value="F:D-lysine 5,6-aminomutase activity"/>
    <property type="evidence" value="ECO:0007669"/>
    <property type="project" value="UniProtKB-EC"/>
</dbReference>
<dbReference type="InterPro" id="IPR006158">
    <property type="entry name" value="Cobalamin-bd"/>
</dbReference>
<dbReference type="Pfam" id="PF16554">
    <property type="entry name" value="OAM_dimer"/>
    <property type="match status" value="1"/>
</dbReference>
<dbReference type="SUPFAM" id="SSF117778">
    <property type="entry name" value="D-lysine 5,6-aminomutase beta subunit KamE, N-terminal domain"/>
    <property type="match status" value="1"/>
</dbReference>
<keyword evidence="2" id="KW-0413">Isomerase</keyword>
<sequence length="265" mass="29446">MSEGLYNTRSNDFDQTLDLTGIKPYGDTMNDGKTQLSFTLPVPAGDEAIEAARQLLRKMGFNNPQVVYYKELKEGFTFFNCYGSYTGSIDYTQIRVPKVSSTKWDIPQTDEFIKERIGRKIVVVGASTGSDAHTVGIDAIMNMKGFAGRYGLERYSMFEAVNMGSQVLNEDLIAKGIEMNADALLVSQTVTQKDVHIKNMIELVEMLEAEGLREKVILCAGGPRISHELAKELGYDAGFGMNTYADDVASFIAQEMERRINKTPT</sequence>